<evidence type="ECO:0008006" key="4">
    <source>
        <dbReference type="Google" id="ProtNLM"/>
    </source>
</evidence>
<evidence type="ECO:0000256" key="1">
    <source>
        <dbReference type="SAM" id="MobiDB-lite"/>
    </source>
</evidence>
<reference evidence="2 3" key="1">
    <citation type="journal article" date="2021" name="BMC Biol.">
        <title>Horizontally acquired antibacterial genes associated with adaptive radiation of ladybird beetles.</title>
        <authorList>
            <person name="Li H.S."/>
            <person name="Tang X.F."/>
            <person name="Huang Y.H."/>
            <person name="Xu Z.Y."/>
            <person name="Chen M.L."/>
            <person name="Du X.Y."/>
            <person name="Qiu B.Y."/>
            <person name="Chen P.T."/>
            <person name="Zhang W."/>
            <person name="Slipinski A."/>
            <person name="Escalona H.E."/>
            <person name="Waterhouse R.M."/>
            <person name="Zwick A."/>
            <person name="Pang H."/>
        </authorList>
    </citation>
    <scope>NUCLEOTIDE SEQUENCE [LARGE SCALE GENOMIC DNA]</scope>
    <source>
        <strain evidence="2">SYSU2018</strain>
    </source>
</reference>
<feature type="region of interest" description="Disordered" evidence="1">
    <location>
        <begin position="1"/>
        <end position="23"/>
    </location>
</feature>
<keyword evidence="3" id="KW-1185">Reference proteome</keyword>
<organism evidence="2 3">
    <name type="scientific">Cryptolaemus montrouzieri</name>
    <dbReference type="NCBI Taxonomy" id="559131"/>
    <lineage>
        <taxon>Eukaryota</taxon>
        <taxon>Metazoa</taxon>
        <taxon>Ecdysozoa</taxon>
        <taxon>Arthropoda</taxon>
        <taxon>Hexapoda</taxon>
        <taxon>Insecta</taxon>
        <taxon>Pterygota</taxon>
        <taxon>Neoptera</taxon>
        <taxon>Endopterygota</taxon>
        <taxon>Coleoptera</taxon>
        <taxon>Polyphaga</taxon>
        <taxon>Cucujiformia</taxon>
        <taxon>Coccinelloidea</taxon>
        <taxon>Coccinellidae</taxon>
        <taxon>Scymninae</taxon>
        <taxon>Scymnini</taxon>
        <taxon>Cryptolaemus</taxon>
    </lineage>
</organism>
<dbReference type="Proteomes" id="UP001516400">
    <property type="component" value="Unassembled WGS sequence"/>
</dbReference>
<accession>A0ABD2N3J2</accession>
<gene>
    <name evidence="2" type="ORF">HHI36_014537</name>
</gene>
<dbReference type="AlphaFoldDB" id="A0ABD2N3J2"/>
<proteinExistence type="predicted"/>
<dbReference type="EMBL" id="JABFTP020000062">
    <property type="protein sequence ID" value="KAL3273082.1"/>
    <property type="molecule type" value="Genomic_DNA"/>
</dbReference>
<name>A0ABD2N3J2_9CUCU</name>
<evidence type="ECO:0000313" key="3">
    <source>
        <dbReference type="Proteomes" id="UP001516400"/>
    </source>
</evidence>
<sequence length="340" mass="38759">MNQGRNTPISTHSMISHDVSNPGNKGAIPKRKFQNETATNIFTTPPPPHQPNLRQYQISAPNIRNYLGLPLMKTNVSIRPEKVSSIQDNGSNENSSFINFQRNYTDKNRSESNFLFTEKSIENCSNTILGEQNIRKGGINFSIPPPNFNNAPIENMGCLPQQTTSNLDVNLVKLISNVVCDTLNKVQNNALIVKERNVVNSNVQGVPSNNIDQLSRNLQSCHISNEFQSFSLGDISKIIPNFDGEGDLQPLDFLQFLESSIEINKVKFDSLKIILSRAFKNSAKIWWDAFSHLFHEYNDFKVEFIEQFWNLKKQRRIKDRLECDQYKSGLFVDHFNFGSL</sequence>
<evidence type="ECO:0000313" key="2">
    <source>
        <dbReference type="EMBL" id="KAL3273082.1"/>
    </source>
</evidence>
<protein>
    <recommendedName>
        <fullName evidence="4">Retrotransposon gag domain-containing protein</fullName>
    </recommendedName>
</protein>
<comment type="caution">
    <text evidence="2">The sequence shown here is derived from an EMBL/GenBank/DDBJ whole genome shotgun (WGS) entry which is preliminary data.</text>
</comment>